<dbReference type="SUPFAM" id="SSF89963">
    <property type="entry name" value="YajQ-like"/>
    <property type="match status" value="2"/>
</dbReference>
<evidence type="ECO:0000313" key="5">
    <source>
        <dbReference type="Proteomes" id="UP001597546"/>
    </source>
</evidence>
<dbReference type="Gene3D" id="3.30.70.990">
    <property type="entry name" value="YajQ-like, domain 2"/>
    <property type="match status" value="1"/>
</dbReference>
<evidence type="ECO:0000256" key="2">
    <source>
        <dbReference type="ARBA" id="ARBA00093450"/>
    </source>
</evidence>
<keyword evidence="5" id="KW-1185">Reference proteome</keyword>
<organism evidence="4 5">
    <name type="scientific">Pedobacter alpinus</name>
    <dbReference type="NCBI Taxonomy" id="1590643"/>
    <lineage>
        <taxon>Bacteria</taxon>
        <taxon>Pseudomonadati</taxon>
        <taxon>Bacteroidota</taxon>
        <taxon>Sphingobacteriia</taxon>
        <taxon>Sphingobacteriales</taxon>
        <taxon>Sphingobacteriaceae</taxon>
        <taxon>Pedobacter</taxon>
    </lineage>
</organism>
<dbReference type="RefSeq" id="WP_379044746.1">
    <property type="nucleotide sequence ID" value="NZ_JBHSKW010000047.1"/>
</dbReference>
<dbReference type="EMBL" id="JBHULV010000040">
    <property type="protein sequence ID" value="MFD2732336.1"/>
    <property type="molecule type" value="Genomic_DNA"/>
</dbReference>
<dbReference type="Gene3D" id="3.30.70.860">
    <property type="match status" value="1"/>
</dbReference>
<keyword evidence="1 3" id="KW-0547">Nucleotide-binding</keyword>
<dbReference type="InterPro" id="IPR035570">
    <property type="entry name" value="UPF0234_N"/>
</dbReference>
<comment type="similarity">
    <text evidence="2 3">Belongs to the YajQ family.</text>
</comment>
<dbReference type="Pfam" id="PF04461">
    <property type="entry name" value="YajQ"/>
    <property type="match status" value="1"/>
</dbReference>
<dbReference type="PANTHER" id="PTHR30476:SF0">
    <property type="entry name" value="UPF0234 PROTEIN YAJQ"/>
    <property type="match status" value="1"/>
</dbReference>
<dbReference type="Proteomes" id="UP001597546">
    <property type="component" value="Unassembled WGS sequence"/>
</dbReference>
<proteinExistence type="inferred from homology"/>
<reference evidence="5" key="1">
    <citation type="journal article" date="2019" name="Int. J. Syst. Evol. Microbiol.">
        <title>The Global Catalogue of Microorganisms (GCM) 10K type strain sequencing project: providing services to taxonomists for standard genome sequencing and annotation.</title>
        <authorList>
            <consortium name="The Broad Institute Genomics Platform"/>
            <consortium name="The Broad Institute Genome Sequencing Center for Infectious Disease"/>
            <person name="Wu L."/>
            <person name="Ma J."/>
        </authorList>
    </citation>
    <scope>NUCLEOTIDE SEQUENCE [LARGE SCALE GENOMIC DNA]</scope>
    <source>
        <strain evidence="5">KCTC 42456</strain>
    </source>
</reference>
<dbReference type="NCBIfam" id="NF003819">
    <property type="entry name" value="PRK05412.1"/>
    <property type="match status" value="1"/>
</dbReference>
<comment type="function">
    <text evidence="3">Nucleotide-binding protein.</text>
</comment>
<accession>A0ABW5TW38</accession>
<dbReference type="InterPro" id="IPR035571">
    <property type="entry name" value="UPF0234-like_C"/>
</dbReference>
<evidence type="ECO:0000313" key="4">
    <source>
        <dbReference type="EMBL" id="MFD2732336.1"/>
    </source>
</evidence>
<dbReference type="InterPro" id="IPR036183">
    <property type="entry name" value="YajQ-like_sf"/>
</dbReference>
<dbReference type="PANTHER" id="PTHR30476">
    <property type="entry name" value="UPF0234 PROTEIN YAJQ"/>
    <property type="match status" value="1"/>
</dbReference>
<evidence type="ECO:0000256" key="1">
    <source>
        <dbReference type="ARBA" id="ARBA00022741"/>
    </source>
</evidence>
<comment type="caution">
    <text evidence="4">The sequence shown here is derived from an EMBL/GenBank/DDBJ whole genome shotgun (WGS) entry which is preliminary data.</text>
</comment>
<dbReference type="CDD" id="cd11740">
    <property type="entry name" value="YajQ_like"/>
    <property type="match status" value="1"/>
</dbReference>
<gene>
    <name evidence="4" type="ORF">ACFSSE_11540</name>
</gene>
<protein>
    <recommendedName>
        <fullName evidence="3">Nucleotide-binding protein ACFSSE_11540</fullName>
    </recommendedName>
</protein>
<sequence>MPSFDIVSKIDAQTLDNAVNNAKKEILNRYDFNTSKSTVDLDKKSNTLSIVTEDDMRLKAITDAIISRFVKQGLDPKALDFEKPFTSITGNMIKKDILVKEGIDKDAAKKVVKKIKDSGLKVQASIMEDQVRVTAKKIDDLQAVISLCRGEDFGQPLQYINMRN</sequence>
<name>A0ABW5TW38_9SPHI</name>
<dbReference type="HAMAP" id="MF_00632">
    <property type="entry name" value="UPF0234"/>
    <property type="match status" value="1"/>
</dbReference>
<dbReference type="InterPro" id="IPR007551">
    <property type="entry name" value="YajQ/Smlt4090-like"/>
</dbReference>
<evidence type="ECO:0000256" key="3">
    <source>
        <dbReference type="HAMAP-Rule" id="MF_00632"/>
    </source>
</evidence>